<dbReference type="InterPro" id="IPR039297">
    <property type="entry name" value="COX7a"/>
</dbReference>
<evidence type="ECO:0000256" key="5">
    <source>
        <dbReference type="SAM" id="Phobius"/>
    </source>
</evidence>
<name>A0A9P6H9T5_9AGAM</name>
<reference evidence="6" key="1">
    <citation type="journal article" date="2020" name="Nat. Commun.">
        <title>Large-scale genome sequencing of mycorrhizal fungi provides insights into the early evolution of symbiotic traits.</title>
        <authorList>
            <person name="Miyauchi S."/>
            <person name="Kiss E."/>
            <person name="Kuo A."/>
            <person name="Drula E."/>
            <person name="Kohler A."/>
            <person name="Sanchez-Garcia M."/>
            <person name="Morin E."/>
            <person name="Andreopoulos B."/>
            <person name="Barry K.W."/>
            <person name="Bonito G."/>
            <person name="Buee M."/>
            <person name="Carver A."/>
            <person name="Chen C."/>
            <person name="Cichocki N."/>
            <person name="Clum A."/>
            <person name="Culley D."/>
            <person name="Crous P.W."/>
            <person name="Fauchery L."/>
            <person name="Girlanda M."/>
            <person name="Hayes R.D."/>
            <person name="Keri Z."/>
            <person name="LaButti K."/>
            <person name="Lipzen A."/>
            <person name="Lombard V."/>
            <person name="Magnuson J."/>
            <person name="Maillard F."/>
            <person name="Murat C."/>
            <person name="Nolan M."/>
            <person name="Ohm R.A."/>
            <person name="Pangilinan J."/>
            <person name="Pereira M.F."/>
            <person name="Perotto S."/>
            <person name="Peter M."/>
            <person name="Pfister S."/>
            <person name="Riley R."/>
            <person name="Sitrit Y."/>
            <person name="Stielow J.B."/>
            <person name="Szollosi G."/>
            <person name="Zifcakova L."/>
            <person name="Stursova M."/>
            <person name="Spatafora J.W."/>
            <person name="Tedersoo L."/>
            <person name="Vaario L.M."/>
            <person name="Yamada A."/>
            <person name="Yan M."/>
            <person name="Wang P."/>
            <person name="Xu J."/>
            <person name="Bruns T."/>
            <person name="Baldrian P."/>
            <person name="Vilgalys R."/>
            <person name="Dunand C."/>
            <person name="Henrissat B."/>
            <person name="Grigoriev I.V."/>
            <person name="Hibbett D."/>
            <person name="Nagy L.G."/>
            <person name="Martin F.M."/>
        </authorList>
    </citation>
    <scope>NUCLEOTIDE SEQUENCE</scope>
    <source>
        <strain evidence="6">UH-Tt-Lm1</strain>
    </source>
</reference>
<comment type="subcellular location">
    <subcellularLocation>
        <location evidence="1">Mitochondrion inner membrane</location>
    </subcellularLocation>
</comment>
<keyword evidence="4 5" id="KW-0472">Membrane</keyword>
<evidence type="ECO:0000256" key="4">
    <source>
        <dbReference type="ARBA" id="ARBA00023136"/>
    </source>
</evidence>
<evidence type="ECO:0000313" key="6">
    <source>
        <dbReference type="EMBL" id="KAF9782209.1"/>
    </source>
</evidence>
<proteinExistence type="predicted"/>
<dbReference type="Pfam" id="PF02238">
    <property type="entry name" value="COX7a"/>
    <property type="match status" value="1"/>
</dbReference>
<keyword evidence="3" id="KW-0496">Mitochondrion</keyword>
<organism evidence="6 7">
    <name type="scientific">Thelephora terrestris</name>
    <dbReference type="NCBI Taxonomy" id="56493"/>
    <lineage>
        <taxon>Eukaryota</taxon>
        <taxon>Fungi</taxon>
        <taxon>Dikarya</taxon>
        <taxon>Basidiomycota</taxon>
        <taxon>Agaricomycotina</taxon>
        <taxon>Agaricomycetes</taxon>
        <taxon>Thelephorales</taxon>
        <taxon>Thelephoraceae</taxon>
        <taxon>Thelephora</taxon>
    </lineage>
</organism>
<evidence type="ECO:0000313" key="7">
    <source>
        <dbReference type="Proteomes" id="UP000736335"/>
    </source>
</evidence>
<keyword evidence="7" id="KW-1185">Reference proteome</keyword>
<dbReference type="AlphaFoldDB" id="A0A9P6H9T5"/>
<keyword evidence="5" id="KW-1133">Transmembrane helix</keyword>
<dbReference type="Proteomes" id="UP000736335">
    <property type="component" value="Unassembled WGS sequence"/>
</dbReference>
<keyword evidence="2" id="KW-0999">Mitochondrion inner membrane</keyword>
<evidence type="ECO:0000256" key="1">
    <source>
        <dbReference type="ARBA" id="ARBA00004273"/>
    </source>
</evidence>
<comment type="caution">
    <text evidence="6">The sequence shown here is derived from an EMBL/GenBank/DDBJ whole genome shotgun (WGS) entry which is preliminary data.</text>
</comment>
<gene>
    <name evidence="6" type="ORF">BJ322DRAFT_1111091</name>
</gene>
<protein>
    <submittedName>
        <fullName evidence="6">Uncharacterized protein</fullName>
    </submittedName>
</protein>
<sequence>MVLSVLVNKPNRVLERQKYIQASKKPLHYRMPRSGLYLSLYYSAFTVGCVGITYSCYNLIKGKPATE</sequence>
<keyword evidence="5" id="KW-0812">Transmembrane</keyword>
<feature type="transmembrane region" description="Helical" evidence="5">
    <location>
        <begin position="40"/>
        <end position="60"/>
    </location>
</feature>
<accession>A0A9P6H9T5</accession>
<dbReference type="GO" id="GO:0005743">
    <property type="term" value="C:mitochondrial inner membrane"/>
    <property type="evidence" value="ECO:0007669"/>
    <property type="project" value="UniProtKB-SubCell"/>
</dbReference>
<dbReference type="EMBL" id="WIUZ02000012">
    <property type="protein sequence ID" value="KAF9782209.1"/>
    <property type="molecule type" value="Genomic_DNA"/>
</dbReference>
<evidence type="ECO:0000256" key="2">
    <source>
        <dbReference type="ARBA" id="ARBA00022792"/>
    </source>
</evidence>
<evidence type="ECO:0000256" key="3">
    <source>
        <dbReference type="ARBA" id="ARBA00023128"/>
    </source>
</evidence>
<reference evidence="6" key="2">
    <citation type="submission" date="2020-11" db="EMBL/GenBank/DDBJ databases">
        <authorList>
            <consortium name="DOE Joint Genome Institute"/>
            <person name="Kuo A."/>
            <person name="Miyauchi S."/>
            <person name="Kiss E."/>
            <person name="Drula E."/>
            <person name="Kohler A."/>
            <person name="Sanchez-Garcia M."/>
            <person name="Andreopoulos B."/>
            <person name="Barry K.W."/>
            <person name="Bonito G."/>
            <person name="Buee M."/>
            <person name="Carver A."/>
            <person name="Chen C."/>
            <person name="Cichocki N."/>
            <person name="Clum A."/>
            <person name="Culley D."/>
            <person name="Crous P.W."/>
            <person name="Fauchery L."/>
            <person name="Girlanda M."/>
            <person name="Hayes R."/>
            <person name="Keri Z."/>
            <person name="Labutti K."/>
            <person name="Lipzen A."/>
            <person name="Lombard V."/>
            <person name="Magnuson J."/>
            <person name="Maillard F."/>
            <person name="Morin E."/>
            <person name="Murat C."/>
            <person name="Nolan M."/>
            <person name="Ohm R."/>
            <person name="Pangilinan J."/>
            <person name="Pereira M."/>
            <person name="Perotto S."/>
            <person name="Peter M."/>
            <person name="Riley R."/>
            <person name="Sitrit Y."/>
            <person name="Stielow B."/>
            <person name="Szollosi G."/>
            <person name="Zifcakova L."/>
            <person name="Stursova M."/>
            <person name="Spatafora J.W."/>
            <person name="Tedersoo L."/>
            <person name="Vaario L.-M."/>
            <person name="Yamada A."/>
            <person name="Yan M."/>
            <person name="Wang P."/>
            <person name="Xu J."/>
            <person name="Bruns T."/>
            <person name="Baldrian P."/>
            <person name="Vilgalys R."/>
            <person name="Henrissat B."/>
            <person name="Grigoriev I.V."/>
            <person name="Hibbett D."/>
            <person name="Nagy L.G."/>
            <person name="Martin F.M."/>
        </authorList>
    </citation>
    <scope>NUCLEOTIDE SEQUENCE</scope>
    <source>
        <strain evidence="6">UH-Tt-Lm1</strain>
    </source>
</reference>
<dbReference type="OrthoDB" id="5511599at2759"/>